<evidence type="ECO:0000313" key="2">
    <source>
        <dbReference type="EMBL" id="PRQ35323.1"/>
    </source>
</evidence>
<feature type="region of interest" description="Disordered" evidence="1">
    <location>
        <begin position="65"/>
        <end position="92"/>
    </location>
</feature>
<organism evidence="2 3">
    <name type="scientific">Rosa chinensis</name>
    <name type="common">China rose</name>
    <dbReference type="NCBI Taxonomy" id="74649"/>
    <lineage>
        <taxon>Eukaryota</taxon>
        <taxon>Viridiplantae</taxon>
        <taxon>Streptophyta</taxon>
        <taxon>Embryophyta</taxon>
        <taxon>Tracheophyta</taxon>
        <taxon>Spermatophyta</taxon>
        <taxon>Magnoliopsida</taxon>
        <taxon>eudicotyledons</taxon>
        <taxon>Gunneridae</taxon>
        <taxon>Pentapetalae</taxon>
        <taxon>rosids</taxon>
        <taxon>fabids</taxon>
        <taxon>Rosales</taxon>
        <taxon>Rosaceae</taxon>
        <taxon>Rosoideae</taxon>
        <taxon>Rosoideae incertae sedis</taxon>
        <taxon>Rosa</taxon>
    </lineage>
</organism>
<gene>
    <name evidence="2" type="ORF">RchiOBHm_Chr5g0078731</name>
</gene>
<reference evidence="2 3" key="1">
    <citation type="journal article" date="2018" name="Nat. Genet.">
        <title>The Rosa genome provides new insights in the design of modern roses.</title>
        <authorList>
            <person name="Bendahmane M."/>
        </authorList>
    </citation>
    <scope>NUCLEOTIDE SEQUENCE [LARGE SCALE GENOMIC DNA]</scope>
    <source>
        <strain evidence="3">cv. Old Blush</strain>
    </source>
</reference>
<accession>A0A2P6QMA5</accession>
<dbReference type="EMBL" id="PDCK01000043">
    <property type="protein sequence ID" value="PRQ35323.1"/>
    <property type="molecule type" value="Genomic_DNA"/>
</dbReference>
<dbReference type="Gramene" id="PRQ35323">
    <property type="protein sequence ID" value="PRQ35323"/>
    <property type="gene ID" value="RchiOBHm_Chr5g0078731"/>
</dbReference>
<feature type="compositionally biased region" description="Basic and acidic residues" evidence="1">
    <location>
        <begin position="66"/>
        <end position="75"/>
    </location>
</feature>
<protein>
    <submittedName>
        <fullName evidence="2">Uncharacterized protein</fullName>
    </submittedName>
</protein>
<evidence type="ECO:0000256" key="1">
    <source>
        <dbReference type="SAM" id="MobiDB-lite"/>
    </source>
</evidence>
<keyword evidence="3" id="KW-1185">Reference proteome</keyword>
<comment type="caution">
    <text evidence="2">The sequence shown here is derived from an EMBL/GenBank/DDBJ whole genome shotgun (WGS) entry which is preliminary data.</text>
</comment>
<dbReference type="STRING" id="74649.A0A2P6QMA5"/>
<name>A0A2P6QMA5_ROSCH</name>
<proteinExistence type="predicted"/>
<sequence length="146" mass="16153">MGYSEEQMNRAISEVLETSHNKEISSLWPSVLCLLREDEVYGFHMKSQSIRGILRATPSTHTLVNGDRDCVESESRLANTSRDGGPTPRINSDKVASKSFTMGAPSSPQFHAAALLFGPHTPREYVQGSQAEWLHMQVGGSFERTT</sequence>
<dbReference type="Proteomes" id="UP000238479">
    <property type="component" value="Chromosome 5"/>
</dbReference>
<dbReference type="AlphaFoldDB" id="A0A2P6QMA5"/>
<evidence type="ECO:0000313" key="3">
    <source>
        <dbReference type="Proteomes" id="UP000238479"/>
    </source>
</evidence>